<dbReference type="GO" id="GO:0032263">
    <property type="term" value="P:GMP salvage"/>
    <property type="evidence" value="ECO:0007669"/>
    <property type="project" value="TreeGrafter"/>
</dbReference>
<gene>
    <name evidence="17" type="primary">hpt</name>
    <name evidence="17" type="ORF">E2605_10340</name>
</gene>
<evidence type="ECO:0000256" key="12">
    <source>
        <dbReference type="ARBA" id="ARBA00022842"/>
    </source>
</evidence>
<evidence type="ECO:0000256" key="1">
    <source>
        <dbReference type="ARBA" id="ARBA00001946"/>
    </source>
</evidence>
<comment type="cofactor">
    <cofactor evidence="1 15">
        <name>Mg(2+)</name>
        <dbReference type="ChEBI" id="CHEBI:18420"/>
    </cofactor>
</comment>
<keyword evidence="11 15" id="KW-0547">Nucleotide-binding</keyword>
<dbReference type="GO" id="GO:0006166">
    <property type="term" value="P:purine ribonucleoside salvage"/>
    <property type="evidence" value="ECO:0007669"/>
    <property type="project" value="UniProtKB-KW"/>
</dbReference>
<dbReference type="GO" id="GO:0000166">
    <property type="term" value="F:nucleotide binding"/>
    <property type="evidence" value="ECO:0007669"/>
    <property type="project" value="UniProtKB-KW"/>
</dbReference>
<evidence type="ECO:0000313" key="18">
    <source>
        <dbReference type="Proteomes" id="UP000297861"/>
    </source>
</evidence>
<comment type="catalytic activity">
    <reaction evidence="13">
        <text>GMP + diphosphate = guanine + 5-phospho-alpha-D-ribose 1-diphosphate</text>
        <dbReference type="Rhea" id="RHEA:25424"/>
        <dbReference type="ChEBI" id="CHEBI:16235"/>
        <dbReference type="ChEBI" id="CHEBI:33019"/>
        <dbReference type="ChEBI" id="CHEBI:58017"/>
        <dbReference type="ChEBI" id="CHEBI:58115"/>
        <dbReference type="EC" id="2.4.2.8"/>
    </reaction>
    <physiologicalReaction direction="right-to-left" evidence="13">
        <dbReference type="Rhea" id="RHEA:25426"/>
    </physiologicalReaction>
</comment>
<evidence type="ECO:0000256" key="3">
    <source>
        <dbReference type="ARBA" id="ARBA00004669"/>
    </source>
</evidence>
<accession>A0A4Y8L4N2</accession>
<evidence type="ECO:0000256" key="14">
    <source>
        <dbReference type="ARBA" id="ARBA00049402"/>
    </source>
</evidence>
<evidence type="ECO:0000256" key="10">
    <source>
        <dbReference type="ARBA" id="ARBA00022726"/>
    </source>
</evidence>
<keyword evidence="6 15" id="KW-0963">Cytoplasm</keyword>
<organism evidence="17 18">
    <name type="scientific">Dysgonomonas capnocytophagoides</name>
    <dbReference type="NCBI Taxonomy" id="45254"/>
    <lineage>
        <taxon>Bacteria</taxon>
        <taxon>Pseudomonadati</taxon>
        <taxon>Bacteroidota</taxon>
        <taxon>Bacteroidia</taxon>
        <taxon>Bacteroidales</taxon>
        <taxon>Dysgonomonadaceae</taxon>
        <taxon>Dysgonomonas</taxon>
    </lineage>
</organism>
<comment type="similarity">
    <text evidence="4 15">Belongs to the purine/pyrimidine phosphoribosyltransferase family.</text>
</comment>
<dbReference type="AlphaFoldDB" id="A0A4Y8L4N2"/>
<evidence type="ECO:0000256" key="5">
    <source>
        <dbReference type="ARBA" id="ARBA00011895"/>
    </source>
</evidence>
<dbReference type="UniPathway" id="UPA00591">
    <property type="reaction ID" value="UER00648"/>
</dbReference>
<dbReference type="PANTHER" id="PTHR43340">
    <property type="entry name" value="HYPOXANTHINE-GUANINE PHOSPHORIBOSYLTRANSFERASE"/>
    <property type="match status" value="1"/>
</dbReference>
<dbReference type="GO" id="GO:0032264">
    <property type="term" value="P:IMP salvage"/>
    <property type="evidence" value="ECO:0007669"/>
    <property type="project" value="UniProtKB-UniPathway"/>
</dbReference>
<dbReference type="InterPro" id="IPR029057">
    <property type="entry name" value="PRTase-like"/>
</dbReference>
<comment type="catalytic activity">
    <reaction evidence="14">
        <text>IMP + diphosphate = hypoxanthine + 5-phospho-alpha-D-ribose 1-diphosphate</text>
        <dbReference type="Rhea" id="RHEA:17973"/>
        <dbReference type="ChEBI" id="CHEBI:17368"/>
        <dbReference type="ChEBI" id="CHEBI:33019"/>
        <dbReference type="ChEBI" id="CHEBI:58017"/>
        <dbReference type="ChEBI" id="CHEBI:58053"/>
        <dbReference type="EC" id="2.4.2.8"/>
    </reaction>
    <physiologicalReaction direction="right-to-left" evidence="14">
        <dbReference type="Rhea" id="RHEA:17975"/>
    </physiologicalReaction>
</comment>
<dbReference type="Pfam" id="PF00156">
    <property type="entry name" value="Pribosyltran"/>
    <property type="match status" value="1"/>
</dbReference>
<evidence type="ECO:0000259" key="16">
    <source>
        <dbReference type="Pfam" id="PF00156"/>
    </source>
</evidence>
<keyword evidence="10 15" id="KW-0660">Purine salvage</keyword>
<feature type="domain" description="Phosphoribosyltransferase" evidence="16">
    <location>
        <begin position="19"/>
        <end position="163"/>
    </location>
</feature>
<keyword evidence="18" id="KW-1185">Reference proteome</keyword>
<dbReference type="STRING" id="1121485.GCA_000426485_00399"/>
<dbReference type="Gene3D" id="3.40.50.2020">
    <property type="match status" value="1"/>
</dbReference>
<evidence type="ECO:0000256" key="9">
    <source>
        <dbReference type="ARBA" id="ARBA00022723"/>
    </source>
</evidence>
<dbReference type="NCBIfam" id="TIGR01203">
    <property type="entry name" value="HGPRTase"/>
    <property type="match status" value="1"/>
</dbReference>
<dbReference type="GO" id="GO:0000287">
    <property type="term" value="F:magnesium ion binding"/>
    <property type="evidence" value="ECO:0007669"/>
    <property type="project" value="TreeGrafter"/>
</dbReference>
<keyword evidence="9 15" id="KW-0479">Metal-binding</keyword>
<dbReference type="CDD" id="cd06223">
    <property type="entry name" value="PRTases_typeI"/>
    <property type="match status" value="1"/>
</dbReference>
<keyword evidence="7 15" id="KW-0328">Glycosyltransferase</keyword>
<dbReference type="EC" id="2.4.2.8" evidence="5 15"/>
<protein>
    <recommendedName>
        <fullName evidence="5 15">Hypoxanthine phosphoribosyltransferase</fullName>
        <ecNumber evidence="5 15">2.4.2.8</ecNumber>
    </recommendedName>
</protein>
<dbReference type="InterPro" id="IPR000836">
    <property type="entry name" value="PRTase_dom"/>
</dbReference>
<evidence type="ECO:0000256" key="4">
    <source>
        <dbReference type="ARBA" id="ARBA00008391"/>
    </source>
</evidence>
<dbReference type="Proteomes" id="UP000297861">
    <property type="component" value="Unassembled WGS sequence"/>
</dbReference>
<dbReference type="GO" id="GO:0046100">
    <property type="term" value="P:hypoxanthine metabolic process"/>
    <property type="evidence" value="ECO:0007669"/>
    <property type="project" value="TreeGrafter"/>
</dbReference>
<evidence type="ECO:0000256" key="15">
    <source>
        <dbReference type="RuleBase" id="RU364099"/>
    </source>
</evidence>
<evidence type="ECO:0000256" key="6">
    <source>
        <dbReference type="ARBA" id="ARBA00022490"/>
    </source>
</evidence>
<dbReference type="InterPro" id="IPR005904">
    <property type="entry name" value="Hxn_phspho_trans"/>
</dbReference>
<sequence length="178" mass="20021">MKSVKVRDKEFELFIPEAEIIQAIDRIAEKMNIDLEGKDPLFVCILNGSFMFAAELMKKVTVASEISFVRMASYQGTKSTGKIKEIYGLEEDIEGRTIVIIEDIVDTGHTMSLILDQLACDNPKEIKVATLLFKPEALKTEVKLDYVALEIPNDFIVGFGLDYDGYGRNLADIYKIKS</sequence>
<evidence type="ECO:0000256" key="11">
    <source>
        <dbReference type="ARBA" id="ARBA00022741"/>
    </source>
</evidence>
<evidence type="ECO:0000313" key="17">
    <source>
        <dbReference type="EMBL" id="TFD95990.1"/>
    </source>
</evidence>
<dbReference type="GO" id="GO:0005829">
    <property type="term" value="C:cytosol"/>
    <property type="evidence" value="ECO:0007669"/>
    <property type="project" value="TreeGrafter"/>
</dbReference>
<dbReference type="PANTHER" id="PTHR43340:SF1">
    <property type="entry name" value="HYPOXANTHINE PHOSPHORIBOSYLTRANSFERASE"/>
    <property type="match status" value="1"/>
</dbReference>
<evidence type="ECO:0000256" key="8">
    <source>
        <dbReference type="ARBA" id="ARBA00022679"/>
    </source>
</evidence>
<keyword evidence="12 15" id="KW-0460">Magnesium</keyword>
<dbReference type="EMBL" id="SOML01000006">
    <property type="protein sequence ID" value="TFD95990.1"/>
    <property type="molecule type" value="Genomic_DNA"/>
</dbReference>
<evidence type="ECO:0000256" key="13">
    <source>
        <dbReference type="ARBA" id="ARBA00048811"/>
    </source>
</evidence>
<dbReference type="RefSeq" id="WP_026627687.1">
    <property type="nucleotide sequence ID" value="NZ_AP028867.1"/>
</dbReference>
<dbReference type="GO" id="GO:0052657">
    <property type="term" value="F:guanine phosphoribosyltransferase activity"/>
    <property type="evidence" value="ECO:0007669"/>
    <property type="project" value="RHEA"/>
</dbReference>
<comment type="subcellular location">
    <subcellularLocation>
        <location evidence="2 15">Cytoplasm</location>
    </subcellularLocation>
</comment>
<evidence type="ECO:0000256" key="2">
    <source>
        <dbReference type="ARBA" id="ARBA00004496"/>
    </source>
</evidence>
<dbReference type="InterPro" id="IPR050408">
    <property type="entry name" value="HGPRT"/>
</dbReference>
<proteinExistence type="inferred from homology"/>
<reference evidence="17 18" key="1">
    <citation type="submission" date="2019-03" db="EMBL/GenBank/DDBJ databases">
        <title>San Antonio Military Medical Center submission to MRSN (WRAIR), pending publication.</title>
        <authorList>
            <person name="Blyth D.M."/>
            <person name="Mccarthy S.L."/>
            <person name="Schall S.E."/>
            <person name="Stam J.A."/>
            <person name="Ong A.C."/>
            <person name="Mcgann P.T."/>
        </authorList>
    </citation>
    <scope>NUCLEOTIDE SEQUENCE [LARGE SCALE GENOMIC DNA]</scope>
    <source>
        <strain evidence="17 18">MRSN571793</strain>
    </source>
</reference>
<dbReference type="OrthoDB" id="9802824at2"/>
<dbReference type="GO" id="GO:0004422">
    <property type="term" value="F:hypoxanthine phosphoribosyltransferase activity"/>
    <property type="evidence" value="ECO:0007669"/>
    <property type="project" value="InterPro"/>
</dbReference>
<dbReference type="GO" id="GO:0006178">
    <property type="term" value="P:guanine salvage"/>
    <property type="evidence" value="ECO:0007669"/>
    <property type="project" value="TreeGrafter"/>
</dbReference>
<evidence type="ECO:0000256" key="7">
    <source>
        <dbReference type="ARBA" id="ARBA00022676"/>
    </source>
</evidence>
<comment type="pathway">
    <text evidence="3 15">Purine metabolism; IMP biosynthesis via salvage pathway; IMP from hypoxanthine: step 1/1.</text>
</comment>
<comment type="caution">
    <text evidence="17">The sequence shown here is derived from an EMBL/GenBank/DDBJ whole genome shotgun (WGS) entry which is preliminary data.</text>
</comment>
<keyword evidence="8 15" id="KW-0808">Transferase</keyword>
<dbReference type="SUPFAM" id="SSF53271">
    <property type="entry name" value="PRTase-like"/>
    <property type="match status" value="1"/>
</dbReference>
<name>A0A4Y8L4N2_9BACT</name>